<evidence type="ECO:0000256" key="8">
    <source>
        <dbReference type="ARBA" id="ARBA00047343"/>
    </source>
</evidence>
<feature type="domain" description="Mannose-6-phosphate isomerase type II C-terminal" evidence="11">
    <location>
        <begin position="345"/>
        <end position="383"/>
    </location>
</feature>
<dbReference type="Pfam" id="PF01050">
    <property type="entry name" value="MannoseP_isomer"/>
    <property type="match status" value="1"/>
</dbReference>
<dbReference type="PANTHER" id="PTHR46390:SF1">
    <property type="entry name" value="MANNOSE-1-PHOSPHATE GUANYLYLTRANSFERASE"/>
    <property type="match status" value="1"/>
</dbReference>
<dbReference type="GO" id="GO:0005525">
    <property type="term" value="F:GTP binding"/>
    <property type="evidence" value="ECO:0007669"/>
    <property type="project" value="UniProtKB-KW"/>
</dbReference>
<dbReference type="InterPro" id="IPR054566">
    <property type="entry name" value="ManC/GMP-like_b-helix"/>
</dbReference>
<comment type="pathway">
    <text evidence="1">Nucleotide-sugar biosynthesis; GDP-alpha-D-mannose biosynthesis; GDP-alpha-D-mannose from alpha-D-mannose 1-phosphate (GTP route): step 1/1.</text>
</comment>
<keyword evidence="4 13" id="KW-0808">Transferase</keyword>
<dbReference type="InterPro" id="IPR049577">
    <property type="entry name" value="GMPP_N"/>
</dbReference>
<organism evidence="13 14">
    <name type="scientific">Solimonas marina</name>
    <dbReference type="NCBI Taxonomy" id="2714601"/>
    <lineage>
        <taxon>Bacteria</taxon>
        <taxon>Pseudomonadati</taxon>
        <taxon>Pseudomonadota</taxon>
        <taxon>Gammaproteobacteria</taxon>
        <taxon>Nevskiales</taxon>
        <taxon>Nevskiaceae</taxon>
        <taxon>Solimonas</taxon>
    </lineage>
</organism>
<sequence>MAGGSGTRLWPQSREQYPKQFLSLIDDKSLLQNTALRAARIPGALPPLVICGDQHRFIAAEQLRQIGIKDATILLEPAGRNTAPAAGVAAEFAKAKYGDDTLVFLMAADHAVKDIEAFVQTVVTASAAASLGRIVTFGIVPTRAETGYGYLKRGDVLANGAHQVAKFIEKPNLDTAEKFLSDGGYLWNGGLFLFRTATFLNELQQFEPEMAKLTAQAYAAGQHDLDFVRLDAKAFEQCRNDSIDYAVMEKTSLAALVPLDAGWDDVGSWEYLGTLPPTDEDGNVARGDVILEDAHNNLISAHSRLVSLIGVDNHVVVETDDAVMIAPRNRTQDVKKIVQKLKSSGRTEAQNHPRVYRPWGWYETIALAGRFQVKRIMVKPGEKP</sequence>
<evidence type="ECO:0000256" key="5">
    <source>
        <dbReference type="ARBA" id="ARBA00022695"/>
    </source>
</evidence>
<evidence type="ECO:0000259" key="10">
    <source>
        <dbReference type="Pfam" id="PF00483"/>
    </source>
</evidence>
<dbReference type="GO" id="GO:0004475">
    <property type="term" value="F:mannose-1-phosphate guanylyltransferase (GTP) activity"/>
    <property type="evidence" value="ECO:0007669"/>
    <property type="project" value="UniProtKB-EC"/>
</dbReference>
<evidence type="ECO:0000256" key="9">
    <source>
        <dbReference type="RuleBase" id="RU004190"/>
    </source>
</evidence>
<evidence type="ECO:0000256" key="2">
    <source>
        <dbReference type="ARBA" id="ARBA00006115"/>
    </source>
</evidence>
<evidence type="ECO:0000313" key="13">
    <source>
        <dbReference type="EMBL" id="NKF24720.1"/>
    </source>
</evidence>
<dbReference type="SUPFAM" id="SSF159283">
    <property type="entry name" value="Guanosine diphospho-D-mannose pyrophosphorylase/mannose-6-phosphate isomerase linker domain"/>
    <property type="match status" value="1"/>
</dbReference>
<dbReference type="Gene3D" id="3.90.550.10">
    <property type="entry name" value="Spore Coat Polysaccharide Biosynthesis Protein SpsA, Chain A"/>
    <property type="match status" value="1"/>
</dbReference>
<dbReference type="InterPro" id="IPR006375">
    <property type="entry name" value="Man1P_GuaTrfase/Man6P_Isoase"/>
</dbReference>
<keyword evidence="6" id="KW-0547">Nucleotide-binding</keyword>
<comment type="caution">
    <text evidence="13">The sequence shown here is derived from an EMBL/GenBank/DDBJ whole genome shotgun (WGS) entry which is preliminary data.</text>
</comment>
<dbReference type="PANTHER" id="PTHR46390">
    <property type="entry name" value="MANNOSE-1-PHOSPHATE GUANYLYLTRANSFERASE"/>
    <property type="match status" value="1"/>
</dbReference>
<feature type="domain" description="Nucleotidyl transferase" evidence="10">
    <location>
        <begin position="1"/>
        <end position="272"/>
    </location>
</feature>
<dbReference type="InterPro" id="IPR029044">
    <property type="entry name" value="Nucleotide-diphossugar_trans"/>
</dbReference>
<dbReference type="CDD" id="cd02509">
    <property type="entry name" value="GDP-M1P_Guanylyltransferase"/>
    <property type="match status" value="1"/>
</dbReference>
<dbReference type="GO" id="GO:0009298">
    <property type="term" value="P:GDP-mannose biosynthetic process"/>
    <property type="evidence" value="ECO:0007669"/>
    <property type="project" value="TreeGrafter"/>
</dbReference>
<keyword evidence="7" id="KW-0342">GTP-binding</keyword>
<dbReference type="Pfam" id="PF00483">
    <property type="entry name" value="NTP_transferase"/>
    <property type="match status" value="1"/>
</dbReference>
<dbReference type="SUPFAM" id="SSF53448">
    <property type="entry name" value="Nucleotide-diphospho-sugar transferases"/>
    <property type="match status" value="1"/>
</dbReference>
<evidence type="ECO:0000259" key="11">
    <source>
        <dbReference type="Pfam" id="PF01050"/>
    </source>
</evidence>
<dbReference type="InterPro" id="IPR051161">
    <property type="entry name" value="Mannose-6P_isomerase_type2"/>
</dbReference>
<dbReference type="EMBL" id="JAAVXB010000019">
    <property type="protein sequence ID" value="NKF24720.1"/>
    <property type="molecule type" value="Genomic_DNA"/>
</dbReference>
<evidence type="ECO:0000256" key="7">
    <source>
        <dbReference type="ARBA" id="ARBA00023134"/>
    </source>
</evidence>
<evidence type="ECO:0000256" key="4">
    <source>
        <dbReference type="ARBA" id="ARBA00022679"/>
    </source>
</evidence>
<keyword evidence="14" id="KW-1185">Reference proteome</keyword>
<dbReference type="SUPFAM" id="SSF51182">
    <property type="entry name" value="RmlC-like cupins"/>
    <property type="match status" value="1"/>
</dbReference>
<dbReference type="Pfam" id="PF22640">
    <property type="entry name" value="ManC_GMP_beta-helix"/>
    <property type="match status" value="1"/>
</dbReference>
<keyword evidence="5 13" id="KW-0548">Nucleotidyltransferase</keyword>
<accession>A0A969WHE5</accession>
<dbReference type="GO" id="GO:0000271">
    <property type="term" value="P:polysaccharide biosynthetic process"/>
    <property type="evidence" value="ECO:0007669"/>
    <property type="project" value="InterPro"/>
</dbReference>
<name>A0A969WHE5_9GAMM</name>
<dbReference type="InterPro" id="IPR011051">
    <property type="entry name" value="RmlC_Cupin_sf"/>
</dbReference>
<dbReference type="InterPro" id="IPR005835">
    <property type="entry name" value="NTP_transferase_dom"/>
</dbReference>
<dbReference type="Proteomes" id="UP000653472">
    <property type="component" value="Unassembled WGS sequence"/>
</dbReference>
<evidence type="ECO:0000256" key="6">
    <source>
        <dbReference type="ARBA" id="ARBA00022741"/>
    </source>
</evidence>
<reference evidence="13" key="1">
    <citation type="submission" date="2020-03" db="EMBL/GenBank/DDBJ databases">
        <title>Solimonas marina sp. nov., isolated from deep seawater of the Pacific Ocean.</title>
        <authorList>
            <person name="Liu X."/>
            <person name="Lai Q."/>
            <person name="Sun F."/>
            <person name="Gai Y."/>
            <person name="Li G."/>
            <person name="Shao Z."/>
        </authorList>
    </citation>
    <scope>NUCLEOTIDE SEQUENCE</scope>
    <source>
        <strain evidence="13">C16B3</strain>
    </source>
</reference>
<proteinExistence type="inferred from homology"/>
<dbReference type="AlphaFoldDB" id="A0A969WHE5"/>
<dbReference type="FunFam" id="3.90.550.10:FF:000046">
    <property type="entry name" value="Mannose-1-phosphate guanylyltransferase (GDP)"/>
    <property type="match status" value="1"/>
</dbReference>
<comment type="similarity">
    <text evidence="2 9">Belongs to the mannose-6-phosphate isomerase type 2 family.</text>
</comment>
<evidence type="ECO:0000256" key="1">
    <source>
        <dbReference type="ARBA" id="ARBA00004823"/>
    </source>
</evidence>
<protein>
    <recommendedName>
        <fullName evidence="3">mannose-1-phosphate guanylyltransferase</fullName>
        <ecNumber evidence="3">2.7.7.13</ecNumber>
    </recommendedName>
</protein>
<evidence type="ECO:0000259" key="12">
    <source>
        <dbReference type="Pfam" id="PF22640"/>
    </source>
</evidence>
<dbReference type="EC" id="2.7.7.13" evidence="3"/>
<evidence type="ECO:0000313" key="14">
    <source>
        <dbReference type="Proteomes" id="UP000653472"/>
    </source>
</evidence>
<feature type="domain" description="MannoseP isomerase/GMP-like beta-helix" evidence="12">
    <location>
        <begin position="287"/>
        <end position="341"/>
    </location>
</feature>
<comment type="catalytic activity">
    <reaction evidence="8">
        <text>alpha-D-mannose 1-phosphate + GTP + H(+) = GDP-alpha-D-mannose + diphosphate</text>
        <dbReference type="Rhea" id="RHEA:15229"/>
        <dbReference type="ChEBI" id="CHEBI:15378"/>
        <dbReference type="ChEBI" id="CHEBI:33019"/>
        <dbReference type="ChEBI" id="CHEBI:37565"/>
        <dbReference type="ChEBI" id="CHEBI:57527"/>
        <dbReference type="ChEBI" id="CHEBI:58409"/>
        <dbReference type="EC" id="2.7.7.13"/>
    </reaction>
</comment>
<dbReference type="GO" id="GO:0016853">
    <property type="term" value="F:isomerase activity"/>
    <property type="evidence" value="ECO:0007669"/>
    <property type="project" value="UniProtKB-KW"/>
</dbReference>
<dbReference type="NCBIfam" id="TIGR01479">
    <property type="entry name" value="GMP_PMI"/>
    <property type="match status" value="1"/>
</dbReference>
<evidence type="ECO:0000256" key="3">
    <source>
        <dbReference type="ARBA" id="ARBA00012387"/>
    </source>
</evidence>
<gene>
    <name evidence="13" type="ORF">G7Y82_20630</name>
</gene>
<keyword evidence="13" id="KW-0413">Isomerase</keyword>
<dbReference type="InterPro" id="IPR001538">
    <property type="entry name" value="Man6P_isomerase-2_C"/>
</dbReference>